<dbReference type="PANTHER" id="PTHR43818:SF11">
    <property type="entry name" value="BCDNA.GH03377"/>
    <property type="match status" value="1"/>
</dbReference>
<dbReference type="InterPro" id="IPR050463">
    <property type="entry name" value="Gfo/Idh/MocA_oxidrdct_glycsds"/>
</dbReference>
<reference evidence="4" key="1">
    <citation type="submission" date="2020-02" db="EMBL/GenBank/DDBJ databases">
        <authorList>
            <person name="Meier V. D."/>
        </authorList>
    </citation>
    <scope>NUCLEOTIDE SEQUENCE</scope>
    <source>
        <strain evidence="4">AVDCRST_MAG59</strain>
    </source>
</reference>
<accession>A0A6J4V6R8</accession>
<evidence type="ECO:0000256" key="1">
    <source>
        <dbReference type="ARBA" id="ARBA00023002"/>
    </source>
</evidence>
<dbReference type="Gene3D" id="3.40.50.720">
    <property type="entry name" value="NAD(P)-binding Rossmann-like Domain"/>
    <property type="match status" value="1"/>
</dbReference>
<name>A0A6J4V6R8_9BACT</name>
<feature type="domain" description="GFO/IDH/MocA-like oxidoreductase" evidence="3">
    <location>
        <begin position="138"/>
        <end position="276"/>
    </location>
</feature>
<evidence type="ECO:0000313" key="4">
    <source>
        <dbReference type="EMBL" id="CAA9567985.1"/>
    </source>
</evidence>
<dbReference type="SUPFAM" id="SSF55347">
    <property type="entry name" value="Glyceraldehyde-3-phosphate dehydrogenase-like, C-terminal domain"/>
    <property type="match status" value="1"/>
</dbReference>
<dbReference type="GO" id="GO:0016491">
    <property type="term" value="F:oxidoreductase activity"/>
    <property type="evidence" value="ECO:0007669"/>
    <property type="project" value="UniProtKB-KW"/>
</dbReference>
<evidence type="ECO:0000259" key="3">
    <source>
        <dbReference type="Pfam" id="PF22725"/>
    </source>
</evidence>
<feature type="domain" description="Gfo/Idh/MocA-like oxidoreductase N-terminal" evidence="2">
    <location>
        <begin position="6"/>
        <end position="124"/>
    </location>
</feature>
<dbReference type="InterPro" id="IPR055170">
    <property type="entry name" value="GFO_IDH_MocA-like_dom"/>
</dbReference>
<dbReference type="InterPro" id="IPR036291">
    <property type="entry name" value="NAD(P)-bd_dom_sf"/>
</dbReference>
<organism evidence="4">
    <name type="scientific">uncultured Thermomicrobiales bacterium</name>
    <dbReference type="NCBI Taxonomy" id="1645740"/>
    <lineage>
        <taxon>Bacteria</taxon>
        <taxon>Pseudomonadati</taxon>
        <taxon>Thermomicrobiota</taxon>
        <taxon>Thermomicrobia</taxon>
        <taxon>Thermomicrobiales</taxon>
        <taxon>environmental samples</taxon>
    </lineage>
</organism>
<dbReference type="EMBL" id="CADCWF010000222">
    <property type="protein sequence ID" value="CAA9567985.1"/>
    <property type="molecule type" value="Genomic_DNA"/>
</dbReference>
<dbReference type="Pfam" id="PF01408">
    <property type="entry name" value="GFO_IDH_MocA"/>
    <property type="match status" value="1"/>
</dbReference>
<proteinExistence type="predicted"/>
<dbReference type="InterPro" id="IPR000683">
    <property type="entry name" value="Gfo/Idh/MocA-like_OxRdtase_N"/>
</dbReference>
<dbReference type="Pfam" id="PF22725">
    <property type="entry name" value="GFO_IDH_MocA_C3"/>
    <property type="match status" value="1"/>
</dbReference>
<dbReference type="GO" id="GO:0000166">
    <property type="term" value="F:nucleotide binding"/>
    <property type="evidence" value="ECO:0007669"/>
    <property type="project" value="InterPro"/>
</dbReference>
<dbReference type="PANTHER" id="PTHR43818">
    <property type="entry name" value="BCDNA.GH03377"/>
    <property type="match status" value="1"/>
</dbReference>
<dbReference type="Gene3D" id="3.30.360.10">
    <property type="entry name" value="Dihydrodipicolinate Reductase, domain 2"/>
    <property type="match status" value="1"/>
</dbReference>
<keyword evidence="1" id="KW-0560">Oxidoreductase</keyword>
<sequence length="389" mass="41685">MSRKVGVGLIGCGSLSLIGILPQLALADAKERVDLVAVCDVVGERARETAAKYGVPHHYDNAADLIARDDVELVLVITPIRFHHEYTMAALRAGKHVYVQKTMATAYAEAREMVETARERGLTLVAAPGQMLNAANAAMKRLVDDGALGDVYWAWGDTGGWYHNEPTRQGEDVLTAVDPSWYYRADGGPLRDVTVYVLHTLTGVLGPAEKVTAMSGIRVPERRWRDKAISLEVDDNSVLLLDFGGARFAMAGGHASRTGKLMGWGTLGIYGTGGAVETLEIEMLSGHPSKLHVDLGGGEVDPALLTPLGDDAYAPVGWLPHVDATHAAIPEPHVYADIMHAVECIRTGAPPVASGEHAAHVVEIIEKGYLAAETGQTQALESRFTLPIH</sequence>
<evidence type="ECO:0000259" key="2">
    <source>
        <dbReference type="Pfam" id="PF01408"/>
    </source>
</evidence>
<gene>
    <name evidence="4" type="ORF">AVDCRST_MAG59-3219</name>
</gene>
<dbReference type="SUPFAM" id="SSF51735">
    <property type="entry name" value="NAD(P)-binding Rossmann-fold domains"/>
    <property type="match status" value="1"/>
</dbReference>
<protein>
    <recommendedName>
        <fullName evidence="5">GH109</fullName>
    </recommendedName>
</protein>
<dbReference type="AlphaFoldDB" id="A0A6J4V6R8"/>
<evidence type="ECO:0008006" key="5">
    <source>
        <dbReference type="Google" id="ProtNLM"/>
    </source>
</evidence>